<evidence type="ECO:0000256" key="4">
    <source>
        <dbReference type="PROSITE-ProRule" id="PRU00433"/>
    </source>
</evidence>
<dbReference type="OrthoDB" id="955119at2"/>
<dbReference type="SUPFAM" id="SSF46626">
    <property type="entry name" value="Cytochrome c"/>
    <property type="match status" value="1"/>
</dbReference>
<sequence>MFKHIPSLISCICALFFLCFISCSKEKKSTKETITIGTKKEEKKTGLQNTSTVPVMLDNKGIGPISSITFEDQINTELSDRGAQLFKAKCTACHKARKKMIGPPMAGIYEKRSPEWVMNMIMNPDEMIKKDPVAIALFKAYNNTIMINQNIPEEEARAMAEWFRTLEE</sequence>
<reference evidence="6 7" key="1">
    <citation type="submission" date="2019-07" db="EMBL/GenBank/DDBJ databases">
        <title>The draft genome sequence of Aquimarina algiphila M91.</title>
        <authorList>
            <person name="Meng X."/>
        </authorList>
    </citation>
    <scope>NUCLEOTIDE SEQUENCE [LARGE SCALE GENOMIC DNA]</scope>
    <source>
        <strain evidence="6 7">M91</strain>
    </source>
</reference>
<keyword evidence="1 4" id="KW-0349">Heme</keyword>
<dbReference type="Pfam" id="PF00034">
    <property type="entry name" value="Cytochrom_C"/>
    <property type="match status" value="1"/>
</dbReference>
<dbReference type="Proteomes" id="UP000318833">
    <property type="component" value="Unassembled WGS sequence"/>
</dbReference>
<dbReference type="RefSeq" id="WP_109436595.1">
    <property type="nucleotide sequence ID" value="NZ_CANLFO010000009.1"/>
</dbReference>
<accession>A0A554VH41</accession>
<dbReference type="GO" id="GO:0020037">
    <property type="term" value="F:heme binding"/>
    <property type="evidence" value="ECO:0007669"/>
    <property type="project" value="InterPro"/>
</dbReference>
<evidence type="ECO:0000256" key="3">
    <source>
        <dbReference type="ARBA" id="ARBA00023004"/>
    </source>
</evidence>
<dbReference type="PROSITE" id="PS51007">
    <property type="entry name" value="CYTC"/>
    <property type="match status" value="1"/>
</dbReference>
<evidence type="ECO:0000313" key="6">
    <source>
        <dbReference type="EMBL" id="TSE06774.1"/>
    </source>
</evidence>
<dbReference type="GO" id="GO:0046872">
    <property type="term" value="F:metal ion binding"/>
    <property type="evidence" value="ECO:0007669"/>
    <property type="project" value="UniProtKB-KW"/>
</dbReference>
<keyword evidence="2 4" id="KW-0479">Metal-binding</keyword>
<evidence type="ECO:0000256" key="2">
    <source>
        <dbReference type="ARBA" id="ARBA00022723"/>
    </source>
</evidence>
<feature type="domain" description="Cytochrome c" evidence="5">
    <location>
        <begin position="77"/>
        <end position="167"/>
    </location>
</feature>
<evidence type="ECO:0000256" key="1">
    <source>
        <dbReference type="ARBA" id="ARBA00022617"/>
    </source>
</evidence>
<dbReference type="InterPro" id="IPR036909">
    <property type="entry name" value="Cyt_c-like_dom_sf"/>
</dbReference>
<dbReference type="GO" id="GO:0009055">
    <property type="term" value="F:electron transfer activity"/>
    <property type="evidence" value="ECO:0007669"/>
    <property type="project" value="InterPro"/>
</dbReference>
<dbReference type="InterPro" id="IPR009056">
    <property type="entry name" value="Cyt_c-like_dom"/>
</dbReference>
<keyword evidence="7" id="KW-1185">Reference proteome</keyword>
<proteinExistence type="predicted"/>
<evidence type="ECO:0000259" key="5">
    <source>
        <dbReference type="PROSITE" id="PS51007"/>
    </source>
</evidence>
<comment type="caution">
    <text evidence="6">The sequence shown here is derived from an EMBL/GenBank/DDBJ whole genome shotgun (WGS) entry which is preliminary data.</text>
</comment>
<dbReference type="EMBL" id="VLNR01000041">
    <property type="protein sequence ID" value="TSE06774.1"/>
    <property type="molecule type" value="Genomic_DNA"/>
</dbReference>
<organism evidence="6 7">
    <name type="scientific">Aquimarina algiphila</name>
    <dbReference type="NCBI Taxonomy" id="2047982"/>
    <lineage>
        <taxon>Bacteria</taxon>
        <taxon>Pseudomonadati</taxon>
        <taxon>Bacteroidota</taxon>
        <taxon>Flavobacteriia</taxon>
        <taxon>Flavobacteriales</taxon>
        <taxon>Flavobacteriaceae</taxon>
        <taxon>Aquimarina</taxon>
    </lineage>
</organism>
<name>A0A554VH41_9FLAO</name>
<dbReference type="AlphaFoldDB" id="A0A554VH41"/>
<keyword evidence="3 4" id="KW-0408">Iron</keyword>
<dbReference type="Gene3D" id="1.10.760.10">
    <property type="entry name" value="Cytochrome c-like domain"/>
    <property type="match status" value="1"/>
</dbReference>
<gene>
    <name evidence="6" type="ORF">FOF46_18330</name>
</gene>
<evidence type="ECO:0000313" key="7">
    <source>
        <dbReference type="Proteomes" id="UP000318833"/>
    </source>
</evidence>
<protein>
    <submittedName>
        <fullName evidence="6">C-type cytochrome</fullName>
    </submittedName>
</protein>